<dbReference type="PROSITE" id="PS00792">
    <property type="entry name" value="DHPS_1"/>
    <property type="match status" value="1"/>
</dbReference>
<keyword evidence="15" id="KW-1185">Reference proteome</keyword>
<dbReference type="Gene3D" id="3.20.20.20">
    <property type="entry name" value="Dihydropteroate synthase-like"/>
    <property type="match status" value="1"/>
</dbReference>
<dbReference type="PANTHER" id="PTHR20941:SF1">
    <property type="entry name" value="FOLIC ACID SYNTHESIS PROTEIN FOL1"/>
    <property type="match status" value="1"/>
</dbReference>
<dbReference type="GO" id="GO:0046872">
    <property type="term" value="F:metal ion binding"/>
    <property type="evidence" value="ECO:0007669"/>
    <property type="project" value="UniProtKB-KW"/>
</dbReference>
<keyword evidence="8 12" id="KW-0479">Metal-binding</keyword>
<dbReference type="PROSITE" id="PS50972">
    <property type="entry name" value="PTERIN_BINDING"/>
    <property type="match status" value="1"/>
</dbReference>
<dbReference type="OrthoDB" id="9811744at2"/>
<dbReference type="InterPro" id="IPR045031">
    <property type="entry name" value="DHP_synth-like"/>
</dbReference>
<keyword evidence="9 12" id="KW-0460">Magnesium</keyword>
<dbReference type="InterPro" id="IPR006390">
    <property type="entry name" value="DHP_synth_dom"/>
</dbReference>
<dbReference type="UniPathway" id="UPA00077">
    <property type="reaction ID" value="UER00156"/>
</dbReference>
<dbReference type="Pfam" id="PF00809">
    <property type="entry name" value="Pterin_bind"/>
    <property type="match status" value="1"/>
</dbReference>
<gene>
    <name evidence="14" type="ORF">EV196_107251</name>
</gene>
<evidence type="ECO:0000313" key="14">
    <source>
        <dbReference type="EMBL" id="TCL64539.1"/>
    </source>
</evidence>
<evidence type="ECO:0000259" key="13">
    <source>
        <dbReference type="PROSITE" id="PS50972"/>
    </source>
</evidence>
<reference evidence="14 15" key="1">
    <citation type="submission" date="2019-03" db="EMBL/GenBank/DDBJ databases">
        <title>Genomic Encyclopedia of Type Strains, Phase IV (KMG-IV): sequencing the most valuable type-strain genomes for metagenomic binning, comparative biology and taxonomic classification.</title>
        <authorList>
            <person name="Goeker M."/>
        </authorList>
    </citation>
    <scope>NUCLEOTIDE SEQUENCE [LARGE SCALE GENOMIC DNA]</scope>
    <source>
        <strain evidence="14 15">DSM 18792</strain>
    </source>
</reference>
<comment type="similarity">
    <text evidence="4 12">Belongs to the DHPS family.</text>
</comment>
<evidence type="ECO:0000256" key="10">
    <source>
        <dbReference type="ARBA" id="ARBA00022909"/>
    </source>
</evidence>
<dbReference type="EMBL" id="SLUP01000007">
    <property type="protein sequence ID" value="TCL64539.1"/>
    <property type="molecule type" value="Genomic_DNA"/>
</dbReference>
<keyword evidence="10 12" id="KW-0289">Folate biosynthesis</keyword>
<dbReference type="RefSeq" id="WP_132218601.1">
    <property type="nucleotide sequence ID" value="NZ_OX156936.1"/>
</dbReference>
<evidence type="ECO:0000256" key="8">
    <source>
        <dbReference type="ARBA" id="ARBA00022723"/>
    </source>
</evidence>
<dbReference type="InterPro" id="IPR000489">
    <property type="entry name" value="Pterin-binding_dom"/>
</dbReference>
<feature type="domain" description="Pterin-binding" evidence="13">
    <location>
        <begin position="15"/>
        <end position="267"/>
    </location>
</feature>
<evidence type="ECO:0000256" key="11">
    <source>
        <dbReference type="ARBA" id="ARBA00030193"/>
    </source>
</evidence>
<comment type="caution">
    <text evidence="14">The sequence shown here is derived from an EMBL/GenBank/DDBJ whole genome shotgun (WGS) entry which is preliminary data.</text>
</comment>
<evidence type="ECO:0000256" key="4">
    <source>
        <dbReference type="ARBA" id="ARBA00009503"/>
    </source>
</evidence>
<accession>A0A4R1RF85</accession>
<dbReference type="NCBIfam" id="TIGR01496">
    <property type="entry name" value="DHPS"/>
    <property type="match status" value="1"/>
</dbReference>
<keyword evidence="7 12" id="KW-0808">Transferase</keyword>
<evidence type="ECO:0000256" key="3">
    <source>
        <dbReference type="ARBA" id="ARBA00004763"/>
    </source>
</evidence>
<evidence type="ECO:0000256" key="6">
    <source>
        <dbReference type="ARBA" id="ARBA00016919"/>
    </source>
</evidence>
<dbReference type="FunFam" id="3.20.20.20:FF:000006">
    <property type="entry name" value="Dihydropteroate synthase"/>
    <property type="match status" value="1"/>
</dbReference>
<evidence type="ECO:0000313" key="15">
    <source>
        <dbReference type="Proteomes" id="UP000295455"/>
    </source>
</evidence>
<dbReference type="CDD" id="cd00739">
    <property type="entry name" value="DHPS"/>
    <property type="match status" value="1"/>
</dbReference>
<name>A0A4R1RF85_9FLAO</name>
<comment type="catalytic activity">
    <reaction evidence="1">
        <text>(7,8-dihydropterin-6-yl)methyl diphosphate + 4-aminobenzoate = 7,8-dihydropteroate + diphosphate</text>
        <dbReference type="Rhea" id="RHEA:19949"/>
        <dbReference type="ChEBI" id="CHEBI:17836"/>
        <dbReference type="ChEBI" id="CHEBI:17839"/>
        <dbReference type="ChEBI" id="CHEBI:33019"/>
        <dbReference type="ChEBI" id="CHEBI:72950"/>
        <dbReference type="EC" id="2.5.1.15"/>
    </reaction>
</comment>
<comment type="pathway">
    <text evidence="3 12">Cofactor biosynthesis; tetrahydrofolate biosynthesis; 7,8-dihydrofolate from 2-amino-4-hydroxy-6-hydroxymethyl-7,8-dihydropteridine diphosphate and 4-aminobenzoate: step 1/2.</text>
</comment>
<dbReference type="Proteomes" id="UP000295455">
    <property type="component" value="Unassembled WGS sequence"/>
</dbReference>
<organism evidence="14 15">
    <name type="scientific">Mariniflexile fucanivorans</name>
    <dbReference type="NCBI Taxonomy" id="264023"/>
    <lineage>
        <taxon>Bacteria</taxon>
        <taxon>Pseudomonadati</taxon>
        <taxon>Bacteroidota</taxon>
        <taxon>Flavobacteriia</taxon>
        <taxon>Flavobacteriales</taxon>
        <taxon>Flavobacteriaceae</taxon>
        <taxon>Mariniflexile</taxon>
    </lineage>
</organism>
<dbReference type="GO" id="GO:0004156">
    <property type="term" value="F:dihydropteroate synthase activity"/>
    <property type="evidence" value="ECO:0007669"/>
    <property type="project" value="UniProtKB-EC"/>
</dbReference>
<evidence type="ECO:0000256" key="1">
    <source>
        <dbReference type="ARBA" id="ARBA00000012"/>
    </source>
</evidence>
<evidence type="ECO:0000256" key="7">
    <source>
        <dbReference type="ARBA" id="ARBA00022679"/>
    </source>
</evidence>
<dbReference type="GO" id="GO:0046656">
    <property type="term" value="P:folic acid biosynthetic process"/>
    <property type="evidence" value="ECO:0007669"/>
    <property type="project" value="UniProtKB-KW"/>
</dbReference>
<dbReference type="AlphaFoldDB" id="A0A4R1RF85"/>
<dbReference type="GO" id="GO:0005829">
    <property type="term" value="C:cytosol"/>
    <property type="evidence" value="ECO:0007669"/>
    <property type="project" value="TreeGrafter"/>
</dbReference>
<sequence length="274" mass="30595">MTINCKGKLIDFSSPKVMGILNMTPDSFFDGGKYKNDTAILKHVERMLHDGATFIDIGAYSSRPNADPVSETEELHRILPRIQLVLKEFPETLISVDTFRSTVAKQGVEIGAALINDISAGKLDENMLQTVANLRVPYIMMHMVGTPQTMQQNTYYENITKEILFYFSERIAAAKALGIIDIIIDPGFGFAKTLEQNFELLNKLELFKMIEKPLLIGVSRKSMIYKTLQTTAHEALNGTTVLNTVSIQKGASILRVHDVKEAVETIKLVESLKN</sequence>
<evidence type="ECO:0000256" key="9">
    <source>
        <dbReference type="ARBA" id="ARBA00022842"/>
    </source>
</evidence>
<proteinExistence type="inferred from homology"/>
<evidence type="ECO:0000256" key="5">
    <source>
        <dbReference type="ARBA" id="ARBA00012458"/>
    </source>
</evidence>
<dbReference type="GO" id="GO:0046654">
    <property type="term" value="P:tetrahydrofolate biosynthetic process"/>
    <property type="evidence" value="ECO:0007669"/>
    <property type="project" value="UniProtKB-UniPathway"/>
</dbReference>
<protein>
    <recommendedName>
        <fullName evidence="6 12">Dihydropteroate synthase</fullName>
        <shortName evidence="12">DHPS</shortName>
        <ecNumber evidence="5 12">2.5.1.15</ecNumber>
    </recommendedName>
    <alternativeName>
        <fullName evidence="11 12">Dihydropteroate pyrophosphorylase</fullName>
    </alternativeName>
</protein>
<comment type="cofactor">
    <cofactor evidence="2 12">
        <name>Mg(2+)</name>
        <dbReference type="ChEBI" id="CHEBI:18420"/>
    </cofactor>
</comment>
<evidence type="ECO:0000256" key="12">
    <source>
        <dbReference type="RuleBase" id="RU361205"/>
    </source>
</evidence>
<evidence type="ECO:0000256" key="2">
    <source>
        <dbReference type="ARBA" id="ARBA00001946"/>
    </source>
</evidence>
<comment type="function">
    <text evidence="12">Catalyzes the condensation of para-aminobenzoate (pABA) with 6-hydroxymethyl-7,8-dihydropterin diphosphate (DHPt-PP) to form 7,8-dihydropteroate (H2Pte), the immediate precursor of folate derivatives.</text>
</comment>
<dbReference type="PANTHER" id="PTHR20941">
    <property type="entry name" value="FOLATE SYNTHESIS PROTEINS"/>
    <property type="match status" value="1"/>
</dbReference>
<dbReference type="EC" id="2.5.1.15" evidence="5 12"/>
<dbReference type="SUPFAM" id="SSF51717">
    <property type="entry name" value="Dihydropteroate synthetase-like"/>
    <property type="match status" value="1"/>
</dbReference>
<dbReference type="InterPro" id="IPR011005">
    <property type="entry name" value="Dihydropteroate_synth-like_sf"/>
</dbReference>